<evidence type="ECO:0000256" key="3">
    <source>
        <dbReference type="ARBA" id="ARBA00012027"/>
    </source>
</evidence>
<dbReference type="EMBL" id="OENE01000004">
    <property type="protein sequence ID" value="SOS58348.1"/>
    <property type="molecule type" value="Genomic_DNA"/>
</dbReference>
<feature type="transmembrane region" description="Helical" evidence="7">
    <location>
        <begin position="122"/>
        <end position="140"/>
    </location>
</feature>
<evidence type="ECO:0000256" key="1">
    <source>
        <dbReference type="ARBA" id="ARBA00000798"/>
    </source>
</evidence>
<evidence type="ECO:0000256" key="6">
    <source>
        <dbReference type="ARBA" id="ARBA00023098"/>
    </source>
</evidence>
<dbReference type="Gene3D" id="3.30.870.10">
    <property type="entry name" value="Endonuclease Chain A"/>
    <property type="match status" value="1"/>
</dbReference>
<sequence length="256" mass="29343">MFINNAKCDIYIGKAAGKHLISDIQNAKKSIKIVSPYLSASLVKELIKLKAKKLNIELITSDNIEDFKNDSDKNIRKLIVQNKKKKGLSAKRWQAISQIIIFSIIGVLMTMLFAFYETENPLISIGFIPVIILCFVYRSFSKKIAPKNTYRYSQLFPFKVYISPYKSKLSDSFIHSKIYIIDDKIAYVGSLNFTVSGLKNNYETSVRTKDSGAIKEIKKEFNQLFHHANLHEKDIQLWGAELYENKTTKNNPKKTA</sequence>
<keyword evidence="7" id="KW-0812">Transmembrane</keyword>
<dbReference type="PANTHER" id="PTHR43856:SF1">
    <property type="entry name" value="MITOCHONDRIAL CARDIOLIPIN HYDROLASE"/>
    <property type="match status" value="1"/>
</dbReference>
<evidence type="ECO:0000313" key="9">
    <source>
        <dbReference type="EMBL" id="SOS58348.1"/>
    </source>
</evidence>
<reference evidence="9 10" key="1">
    <citation type="submission" date="2017-11" db="EMBL/GenBank/DDBJ databases">
        <authorList>
            <person name="Duchaud E."/>
        </authorList>
    </citation>
    <scope>NUCLEOTIDE SEQUENCE [LARGE SCALE GENOMIC DNA]</scope>
    <source>
        <strain evidence="9 10">TNO010</strain>
    </source>
</reference>
<feature type="domain" description="PLD phosphodiesterase" evidence="8">
    <location>
        <begin position="170"/>
        <end position="197"/>
    </location>
</feature>
<dbReference type="EC" id="3.1.4.4" evidence="3"/>
<dbReference type="GO" id="GO:0016042">
    <property type="term" value="P:lipid catabolic process"/>
    <property type="evidence" value="ECO:0007669"/>
    <property type="project" value="UniProtKB-KW"/>
</dbReference>
<protein>
    <recommendedName>
        <fullName evidence="3">phospholipase D</fullName>
        <ecNumber evidence="3">3.1.4.4</ecNumber>
    </recommendedName>
</protein>
<evidence type="ECO:0000256" key="7">
    <source>
        <dbReference type="SAM" id="Phobius"/>
    </source>
</evidence>
<comment type="catalytic activity">
    <reaction evidence="1">
        <text>a 1,2-diacyl-sn-glycero-3-phosphocholine + H2O = a 1,2-diacyl-sn-glycero-3-phosphate + choline + H(+)</text>
        <dbReference type="Rhea" id="RHEA:14445"/>
        <dbReference type="ChEBI" id="CHEBI:15354"/>
        <dbReference type="ChEBI" id="CHEBI:15377"/>
        <dbReference type="ChEBI" id="CHEBI:15378"/>
        <dbReference type="ChEBI" id="CHEBI:57643"/>
        <dbReference type="ChEBI" id="CHEBI:58608"/>
        <dbReference type="EC" id="3.1.4.4"/>
    </reaction>
</comment>
<evidence type="ECO:0000313" key="10">
    <source>
        <dbReference type="Proteomes" id="UP000490060"/>
    </source>
</evidence>
<keyword evidence="4" id="KW-0378">Hydrolase</keyword>
<dbReference type="GO" id="GO:0004630">
    <property type="term" value="F:phospholipase D activity"/>
    <property type="evidence" value="ECO:0007669"/>
    <property type="project" value="UniProtKB-EC"/>
</dbReference>
<evidence type="ECO:0000256" key="4">
    <source>
        <dbReference type="ARBA" id="ARBA00022801"/>
    </source>
</evidence>
<dbReference type="InterPro" id="IPR051406">
    <property type="entry name" value="PLD_domain"/>
</dbReference>
<dbReference type="Pfam" id="PF13091">
    <property type="entry name" value="PLDc_2"/>
    <property type="match status" value="2"/>
</dbReference>
<dbReference type="InterPro" id="IPR001736">
    <property type="entry name" value="PLipase_D/transphosphatidylase"/>
</dbReference>
<dbReference type="PROSITE" id="PS50035">
    <property type="entry name" value="PLD"/>
    <property type="match status" value="1"/>
</dbReference>
<gene>
    <name evidence="9" type="ORF">TNO010_120152</name>
</gene>
<dbReference type="AlphaFoldDB" id="A0A2I2LFN9"/>
<dbReference type="SMART" id="SM00155">
    <property type="entry name" value="PLDc"/>
    <property type="match status" value="1"/>
</dbReference>
<keyword evidence="5" id="KW-0442">Lipid degradation</keyword>
<dbReference type="GO" id="GO:0006793">
    <property type="term" value="P:phosphorus metabolic process"/>
    <property type="evidence" value="ECO:0007669"/>
    <property type="project" value="UniProtKB-ARBA"/>
</dbReference>
<organism evidence="9 10">
    <name type="scientific">Tenacibaculum finnmarkense genomovar ulcerans</name>
    <dbReference type="NCBI Taxonomy" id="2781388"/>
    <lineage>
        <taxon>Bacteria</taxon>
        <taxon>Pseudomonadati</taxon>
        <taxon>Bacteroidota</taxon>
        <taxon>Flavobacteriia</taxon>
        <taxon>Flavobacteriales</taxon>
        <taxon>Flavobacteriaceae</taxon>
        <taxon>Tenacibaculum</taxon>
        <taxon>Tenacibaculum finnmarkense</taxon>
    </lineage>
</organism>
<dbReference type="SUPFAM" id="SSF56024">
    <property type="entry name" value="Phospholipase D/nuclease"/>
    <property type="match status" value="1"/>
</dbReference>
<comment type="similarity">
    <text evidence="2">Belongs to the phospholipase D family.</text>
</comment>
<keyword evidence="7" id="KW-1133">Transmembrane helix</keyword>
<proteinExistence type="inferred from homology"/>
<dbReference type="GO" id="GO:0016891">
    <property type="term" value="F:RNA endonuclease activity producing 5'-phosphomonoesters, hydrolytic mechanism"/>
    <property type="evidence" value="ECO:0007669"/>
    <property type="project" value="TreeGrafter"/>
</dbReference>
<feature type="transmembrane region" description="Helical" evidence="7">
    <location>
        <begin position="93"/>
        <end position="116"/>
    </location>
</feature>
<keyword evidence="6" id="KW-0443">Lipid metabolism</keyword>
<accession>A0A2I2LFN9</accession>
<name>A0A2I2LFN9_9FLAO</name>
<keyword evidence="7" id="KW-0472">Membrane</keyword>
<dbReference type="PANTHER" id="PTHR43856">
    <property type="entry name" value="CARDIOLIPIN HYDROLASE"/>
    <property type="match status" value="1"/>
</dbReference>
<dbReference type="RefSeq" id="WP_172504850.1">
    <property type="nucleotide sequence ID" value="NZ_JAJHTG010000002.1"/>
</dbReference>
<evidence type="ECO:0000256" key="2">
    <source>
        <dbReference type="ARBA" id="ARBA00008664"/>
    </source>
</evidence>
<evidence type="ECO:0000256" key="5">
    <source>
        <dbReference type="ARBA" id="ARBA00022963"/>
    </source>
</evidence>
<dbReference type="InterPro" id="IPR025202">
    <property type="entry name" value="PLD-like_dom"/>
</dbReference>
<evidence type="ECO:0000259" key="8">
    <source>
        <dbReference type="PROSITE" id="PS50035"/>
    </source>
</evidence>
<dbReference type="Proteomes" id="UP000490060">
    <property type="component" value="Unassembled WGS sequence"/>
</dbReference>